<proteinExistence type="inferred from homology"/>
<evidence type="ECO:0000259" key="6">
    <source>
        <dbReference type="Pfam" id="PF02057"/>
    </source>
</evidence>
<keyword evidence="4" id="KW-0443">Lipid metabolism</keyword>
<keyword evidence="3" id="KW-0746">Sphingolipid metabolism</keyword>
<dbReference type="Gene3D" id="3.20.20.80">
    <property type="entry name" value="Glycosidases"/>
    <property type="match status" value="1"/>
</dbReference>
<dbReference type="InterPro" id="IPR017853">
    <property type="entry name" value="GH"/>
</dbReference>
<dbReference type="InterPro" id="IPR001286">
    <property type="entry name" value="Glyco_hydro_59"/>
</dbReference>
<dbReference type="InterPro" id="IPR049162">
    <property type="entry name" value="GH59_C"/>
</dbReference>
<dbReference type="Pfam" id="PF02057">
    <property type="entry name" value="Glyco_hydro_59"/>
    <property type="match status" value="1"/>
</dbReference>
<organism evidence="8 9">
    <name type="scientific">Asticcacaulis aquaticus</name>
    <dbReference type="NCBI Taxonomy" id="2984212"/>
    <lineage>
        <taxon>Bacteria</taxon>
        <taxon>Pseudomonadati</taxon>
        <taxon>Pseudomonadota</taxon>
        <taxon>Alphaproteobacteria</taxon>
        <taxon>Caulobacterales</taxon>
        <taxon>Caulobacteraceae</taxon>
        <taxon>Asticcacaulis</taxon>
    </lineage>
</organism>
<name>A0ABT5HQL8_9CAUL</name>
<evidence type="ECO:0000256" key="4">
    <source>
        <dbReference type="ARBA" id="ARBA00022963"/>
    </source>
</evidence>
<evidence type="ECO:0000256" key="5">
    <source>
        <dbReference type="ARBA" id="ARBA00033098"/>
    </source>
</evidence>
<protein>
    <recommendedName>
        <fullName evidence="2">galactosylceramidase</fullName>
        <ecNumber evidence="2">3.2.1.46</ecNumber>
    </recommendedName>
    <alternativeName>
        <fullName evidence="5">Galactosylceramidase</fullName>
    </alternativeName>
</protein>
<dbReference type="PRINTS" id="PR00850">
    <property type="entry name" value="GLHYDRLASE59"/>
</dbReference>
<dbReference type="Proteomes" id="UP001214854">
    <property type="component" value="Unassembled WGS sequence"/>
</dbReference>
<dbReference type="InterPro" id="IPR049161">
    <property type="entry name" value="GH59_cat"/>
</dbReference>
<keyword evidence="9" id="KW-1185">Reference proteome</keyword>
<dbReference type="EC" id="3.2.1.46" evidence="2"/>
<dbReference type="InterPro" id="IPR013785">
    <property type="entry name" value="Aldolase_TIM"/>
</dbReference>
<dbReference type="RefSeq" id="WP_272746619.1">
    <property type="nucleotide sequence ID" value="NZ_JAQQKX010000001.1"/>
</dbReference>
<feature type="domain" description="Glycosyl hydrolase family 59 C-terminal lectin" evidence="7">
    <location>
        <begin position="530"/>
        <end position="621"/>
    </location>
</feature>
<reference evidence="8 9" key="1">
    <citation type="submission" date="2023-01" db="EMBL/GenBank/DDBJ databases">
        <title>Novel species of the genus Asticcacaulis isolated from rivers.</title>
        <authorList>
            <person name="Lu H."/>
        </authorList>
    </citation>
    <scope>NUCLEOTIDE SEQUENCE [LARGE SCALE GENOMIC DNA]</scope>
    <source>
        <strain evidence="8 9">BYS171W</strain>
    </source>
</reference>
<feature type="domain" description="Glycosyl hydrolase family 59 catalytic" evidence="6">
    <location>
        <begin position="73"/>
        <end position="386"/>
    </location>
</feature>
<dbReference type="PANTHER" id="PTHR15172">
    <property type="entry name" value="GALACTOCEREBROSIDASE"/>
    <property type="match status" value="1"/>
</dbReference>
<dbReference type="Gene3D" id="2.60.120.560">
    <property type="entry name" value="Exo-inulinase, domain 1"/>
    <property type="match status" value="1"/>
</dbReference>
<evidence type="ECO:0000256" key="2">
    <source>
        <dbReference type="ARBA" id="ARBA00012657"/>
    </source>
</evidence>
<dbReference type="EMBL" id="JAQQKX010000001">
    <property type="protein sequence ID" value="MDC7682115.1"/>
    <property type="molecule type" value="Genomic_DNA"/>
</dbReference>
<evidence type="ECO:0000313" key="9">
    <source>
        <dbReference type="Proteomes" id="UP001214854"/>
    </source>
</evidence>
<dbReference type="SUPFAM" id="SSF51445">
    <property type="entry name" value="(Trans)glycosidases"/>
    <property type="match status" value="1"/>
</dbReference>
<dbReference type="Gene3D" id="3.20.20.70">
    <property type="entry name" value="Aldolase class I"/>
    <property type="match status" value="1"/>
</dbReference>
<comment type="similarity">
    <text evidence="1">Belongs to the glycosyl hydrolase 59 family.</text>
</comment>
<evidence type="ECO:0000256" key="1">
    <source>
        <dbReference type="ARBA" id="ARBA00005637"/>
    </source>
</evidence>
<gene>
    <name evidence="8" type="ORF">PQU92_02440</name>
</gene>
<dbReference type="Pfam" id="PF21708">
    <property type="entry name" value="Glyco_hydro_59_C"/>
    <property type="match status" value="1"/>
</dbReference>
<sequence>MSLFTAIRTFLKSSKTDSDTGRLAVSRRTHLLGSVSLFAHLSLSFAPRSVAAVTGDLPTHRVLLNGHAGGKRFDGIGVVNGGGATSVLLKDYPEPQRSQILDLVYKPKFGASVSALLVEIPGDGNSTQGSMLSHMHTREDLNYQRGYTWWVLKEAKKRNPKLSLDGTAWSAPGWVGDSGGHFDKIGKNGDAKFFSQDAVDYYIKWLEGLRKVHGLELDAMGVRNEKGVSYGFAKALKSALKTRGFEKVKLHGFDNWPKDKLDFVPDLLVDKELSDSIDIIGAHTFYSNWPVTPENQAIAAQLGKPIWNTEDHVYKKGFDCAISITQCFNHNYIKSGVTKVVNWYDIAGVYPTEPYSEDPAAMLAWEPWSGHYKIRESLWGYAHWGQFTEIGWTFLYGGSGELGQGGTFVTLKSPGDDYSVIIETKDAKGPQNLRLEIVDGLSTKPLCVWRSNAAEQFVRLEDLKVEGGAVTLTLEANSIYSLSTTTGQQKGGFADIPASKAFPFPYYETFESYKRPDLSGYLPRYTADIAGGFELVNRPDKKGLCLRQVIPVPTISWAPDWQPYTILGDAAWTNYEVGADIWLNNGDTGGVMGRINHVGTGYGFIPKGYFFELRDDGQARLIAIRGKKDPKALVGDAEQQRLIAAGKFDGEGGELVLGTQTVPGIKSHTWYRLSIRFEGDVITGVINGKPVLTAKSNLYEKGMAGLVAGQSKAKISTPYFDNVSVTAPNRRLPKAATPSRYQTPIYAL</sequence>
<evidence type="ECO:0000256" key="3">
    <source>
        <dbReference type="ARBA" id="ARBA00022919"/>
    </source>
</evidence>
<evidence type="ECO:0000313" key="8">
    <source>
        <dbReference type="EMBL" id="MDC7682115.1"/>
    </source>
</evidence>
<keyword evidence="4" id="KW-0442">Lipid degradation</keyword>
<accession>A0ABT5HQL8</accession>
<evidence type="ECO:0000259" key="7">
    <source>
        <dbReference type="Pfam" id="PF21708"/>
    </source>
</evidence>
<comment type="caution">
    <text evidence="8">The sequence shown here is derived from an EMBL/GenBank/DDBJ whole genome shotgun (WGS) entry which is preliminary data.</text>
</comment>
<dbReference type="PANTHER" id="PTHR15172:SF1">
    <property type="entry name" value="GALACTOCEREBROSIDASE"/>
    <property type="match status" value="1"/>
</dbReference>